<name>E6W790_DESIS</name>
<organism evidence="12 13">
    <name type="scientific">Desulfurispirillum indicum (strain ATCC BAA-1389 / DSM 22839 / S5)</name>
    <dbReference type="NCBI Taxonomy" id="653733"/>
    <lineage>
        <taxon>Bacteria</taxon>
        <taxon>Pseudomonadati</taxon>
        <taxon>Chrysiogenota</taxon>
        <taxon>Chrysiogenia</taxon>
        <taxon>Chrysiogenales</taxon>
        <taxon>Chrysiogenaceae</taxon>
        <taxon>Desulfurispirillum</taxon>
    </lineage>
</organism>
<comment type="subcellular location">
    <subcellularLocation>
        <location evidence="9">Cell inner membrane</location>
        <topology evidence="9">Multi-pass membrane protein</topology>
    </subcellularLocation>
</comment>
<dbReference type="NCBIfam" id="TIGR00077">
    <property type="entry name" value="lspA"/>
    <property type="match status" value="1"/>
</dbReference>
<dbReference type="Pfam" id="PF01252">
    <property type="entry name" value="Peptidase_A8"/>
    <property type="match status" value="1"/>
</dbReference>
<evidence type="ECO:0000256" key="1">
    <source>
        <dbReference type="ARBA" id="ARBA00006139"/>
    </source>
</evidence>
<dbReference type="InParanoid" id="E6W790"/>
<comment type="similarity">
    <text evidence="1 9 11">Belongs to the peptidase A8 family.</text>
</comment>
<evidence type="ECO:0000256" key="6">
    <source>
        <dbReference type="ARBA" id="ARBA00022801"/>
    </source>
</evidence>
<dbReference type="EMBL" id="CP002432">
    <property type="protein sequence ID" value="ADU66257.1"/>
    <property type="molecule type" value="Genomic_DNA"/>
</dbReference>
<evidence type="ECO:0000256" key="7">
    <source>
        <dbReference type="ARBA" id="ARBA00022989"/>
    </source>
</evidence>
<dbReference type="HOGENOM" id="CLU_083252_4_0_0"/>
<keyword evidence="12" id="KW-0449">Lipoprotein</keyword>
<dbReference type="AlphaFoldDB" id="E6W790"/>
<dbReference type="UniPathway" id="UPA00665"/>
<dbReference type="PROSITE" id="PS00855">
    <property type="entry name" value="SPASE_II"/>
    <property type="match status" value="1"/>
</dbReference>
<dbReference type="EC" id="3.4.23.36" evidence="9"/>
<keyword evidence="5 9" id="KW-0064">Aspartyl protease</keyword>
<comment type="catalytic activity">
    <reaction evidence="9 10">
        <text>Release of signal peptides from bacterial membrane prolipoproteins. Hydrolyzes -Xaa-Yaa-Zaa-|-(S,diacylglyceryl)Cys-, in which Xaa is hydrophobic (preferably Leu), and Yaa (Ala or Ser) and Zaa (Gly or Ala) have small, neutral side chains.</text>
        <dbReference type="EC" id="3.4.23.36"/>
    </reaction>
</comment>
<keyword evidence="9" id="KW-0997">Cell inner membrane</keyword>
<dbReference type="GO" id="GO:0004190">
    <property type="term" value="F:aspartic-type endopeptidase activity"/>
    <property type="evidence" value="ECO:0007669"/>
    <property type="project" value="UniProtKB-UniRule"/>
</dbReference>
<evidence type="ECO:0000256" key="11">
    <source>
        <dbReference type="RuleBase" id="RU004181"/>
    </source>
</evidence>
<keyword evidence="7 9" id="KW-1133">Transmembrane helix</keyword>
<comment type="pathway">
    <text evidence="9">Protein modification; lipoprotein biosynthesis (signal peptide cleavage).</text>
</comment>
<dbReference type="STRING" id="653733.Selin_1524"/>
<comment type="caution">
    <text evidence="9">Lacks conserved residue(s) required for the propagation of feature annotation.</text>
</comment>
<accession>E6W790</accession>
<keyword evidence="4 9" id="KW-0812">Transmembrane</keyword>
<dbReference type="eggNOG" id="COG0597">
    <property type="taxonomic scope" value="Bacteria"/>
</dbReference>
<keyword evidence="3 9" id="KW-0645">Protease</keyword>
<evidence type="ECO:0000256" key="3">
    <source>
        <dbReference type="ARBA" id="ARBA00022670"/>
    </source>
</evidence>
<dbReference type="Proteomes" id="UP000002572">
    <property type="component" value="Chromosome"/>
</dbReference>
<evidence type="ECO:0000256" key="10">
    <source>
        <dbReference type="RuleBase" id="RU000594"/>
    </source>
</evidence>
<keyword evidence="8 9" id="KW-0472">Membrane</keyword>
<dbReference type="InterPro" id="IPR001872">
    <property type="entry name" value="Peptidase_A8"/>
</dbReference>
<feature type="active site" evidence="9">
    <location>
        <position position="133"/>
    </location>
</feature>
<dbReference type="GO" id="GO:0006508">
    <property type="term" value="P:proteolysis"/>
    <property type="evidence" value="ECO:0007669"/>
    <property type="project" value="UniProtKB-KW"/>
</dbReference>
<gene>
    <name evidence="9" type="primary">lspA</name>
    <name evidence="12" type="ordered locus">Selin_1524</name>
</gene>
<dbReference type="OrthoDB" id="9810259at2"/>
<evidence type="ECO:0000256" key="4">
    <source>
        <dbReference type="ARBA" id="ARBA00022692"/>
    </source>
</evidence>
<reference evidence="12 13" key="1">
    <citation type="submission" date="2010-12" db="EMBL/GenBank/DDBJ databases">
        <title>Complete sequence of Desulfurispirillum indicum S5.</title>
        <authorList>
            <consortium name="US DOE Joint Genome Institute"/>
            <person name="Lucas S."/>
            <person name="Copeland A."/>
            <person name="Lapidus A."/>
            <person name="Cheng J.-F."/>
            <person name="Goodwin L."/>
            <person name="Pitluck S."/>
            <person name="Chertkov O."/>
            <person name="Held B."/>
            <person name="Detter J.C."/>
            <person name="Han C."/>
            <person name="Tapia R."/>
            <person name="Land M."/>
            <person name="Hauser L."/>
            <person name="Kyrpides N."/>
            <person name="Ivanova N."/>
            <person name="Mikhailova N."/>
            <person name="Haggblom M."/>
            <person name="Rauschenbach I."/>
            <person name="Bini E."/>
            <person name="Woyke T."/>
        </authorList>
    </citation>
    <scope>NUCLEOTIDE SEQUENCE [LARGE SCALE GENOMIC DNA]</scope>
    <source>
        <strain evidence="13">ATCC BAA-1389 / DSM 22839 / S5</strain>
    </source>
</reference>
<keyword evidence="2 9" id="KW-1003">Cell membrane</keyword>
<keyword evidence="6 9" id="KW-0378">Hydrolase</keyword>
<dbReference type="PANTHER" id="PTHR33695">
    <property type="entry name" value="LIPOPROTEIN SIGNAL PEPTIDASE"/>
    <property type="match status" value="1"/>
</dbReference>
<sequence length="166" mass="18239">MRKFAVLVTLLVVADQASKVFMDTWLFLGQSVPVIPGFFQWTLVYNPGAAFGLLGGLDASLRIGFFVVVGCVALAVCVYLYRHGSTWFHRQGALLIAAGAIGNMIDRVRLGYVIDFFDVFLGSYHWPAFNVADICITVGAACYAVALTMEFRAEQQRKSSKAKESL</sequence>
<feature type="transmembrane region" description="Helical" evidence="9">
    <location>
        <begin position="93"/>
        <end position="114"/>
    </location>
</feature>
<evidence type="ECO:0000256" key="8">
    <source>
        <dbReference type="ARBA" id="ARBA00023136"/>
    </source>
</evidence>
<dbReference type="PRINTS" id="PR00781">
    <property type="entry name" value="LIPOSIGPTASE"/>
</dbReference>
<evidence type="ECO:0000256" key="9">
    <source>
        <dbReference type="HAMAP-Rule" id="MF_00161"/>
    </source>
</evidence>
<evidence type="ECO:0000313" key="12">
    <source>
        <dbReference type="EMBL" id="ADU66257.1"/>
    </source>
</evidence>
<dbReference type="PANTHER" id="PTHR33695:SF1">
    <property type="entry name" value="LIPOPROTEIN SIGNAL PEPTIDASE"/>
    <property type="match status" value="1"/>
</dbReference>
<keyword evidence="13" id="KW-1185">Reference proteome</keyword>
<feature type="active site" evidence="9">
    <location>
        <position position="115"/>
    </location>
</feature>
<dbReference type="KEGG" id="din:Selin_1524"/>
<dbReference type="GO" id="GO:0005886">
    <property type="term" value="C:plasma membrane"/>
    <property type="evidence" value="ECO:0007669"/>
    <property type="project" value="UniProtKB-SubCell"/>
</dbReference>
<feature type="transmembrane region" description="Helical" evidence="9">
    <location>
        <begin position="126"/>
        <end position="149"/>
    </location>
</feature>
<comment type="function">
    <text evidence="9 10">This protein specifically catalyzes the removal of signal peptides from prolipoproteins.</text>
</comment>
<dbReference type="RefSeq" id="WP_013506138.1">
    <property type="nucleotide sequence ID" value="NC_014836.1"/>
</dbReference>
<proteinExistence type="inferred from homology"/>
<evidence type="ECO:0000256" key="2">
    <source>
        <dbReference type="ARBA" id="ARBA00022475"/>
    </source>
</evidence>
<evidence type="ECO:0000313" key="13">
    <source>
        <dbReference type="Proteomes" id="UP000002572"/>
    </source>
</evidence>
<dbReference type="HAMAP" id="MF_00161">
    <property type="entry name" value="LspA"/>
    <property type="match status" value="1"/>
</dbReference>
<evidence type="ECO:0000256" key="5">
    <source>
        <dbReference type="ARBA" id="ARBA00022750"/>
    </source>
</evidence>
<protein>
    <recommendedName>
        <fullName evidence="9">Lipoprotein signal peptidase</fullName>
        <ecNumber evidence="9">3.4.23.36</ecNumber>
    </recommendedName>
    <alternativeName>
        <fullName evidence="9">Prolipoprotein signal peptidase</fullName>
    </alternativeName>
    <alternativeName>
        <fullName evidence="9">Signal peptidase II</fullName>
        <shortName evidence="9">SPase II</shortName>
    </alternativeName>
</protein>
<feature type="transmembrane region" description="Helical" evidence="9">
    <location>
        <begin position="63"/>
        <end position="81"/>
    </location>
</feature>